<dbReference type="CDD" id="cd01651">
    <property type="entry name" value="RT_G2_intron"/>
    <property type="match status" value="1"/>
</dbReference>
<name>A0ABX2JQ55_9SPHN</name>
<dbReference type="Pfam" id="PF00078">
    <property type="entry name" value="RVT_1"/>
    <property type="match status" value="1"/>
</dbReference>
<dbReference type="PANTHER" id="PTHR34047:SF8">
    <property type="entry name" value="PROTEIN YKFC"/>
    <property type="match status" value="1"/>
</dbReference>
<proteinExistence type="inferred from homology"/>
<dbReference type="Pfam" id="PF01348">
    <property type="entry name" value="Intron_maturas2"/>
    <property type="match status" value="1"/>
</dbReference>
<dbReference type="InterPro" id="IPR000477">
    <property type="entry name" value="RT_dom"/>
</dbReference>
<evidence type="ECO:0000313" key="4">
    <source>
        <dbReference type="Proteomes" id="UP000621447"/>
    </source>
</evidence>
<organism evidence="3 4">
    <name type="scientific">Sphingomonas hominis</name>
    <dbReference type="NCBI Taxonomy" id="2741495"/>
    <lineage>
        <taxon>Bacteria</taxon>
        <taxon>Pseudomonadati</taxon>
        <taxon>Pseudomonadota</taxon>
        <taxon>Alphaproteobacteria</taxon>
        <taxon>Sphingomonadales</taxon>
        <taxon>Sphingomonadaceae</taxon>
        <taxon>Sphingomonas</taxon>
    </lineage>
</organism>
<dbReference type="EMBL" id="JABULH010000009">
    <property type="protein sequence ID" value="NTS66572.1"/>
    <property type="molecule type" value="Genomic_DNA"/>
</dbReference>
<dbReference type="PANTHER" id="PTHR34047">
    <property type="entry name" value="NUCLEAR INTRON MATURASE 1, MITOCHONDRIAL-RELATED"/>
    <property type="match status" value="1"/>
</dbReference>
<reference evidence="3 4" key="1">
    <citation type="submission" date="2020-06" db="EMBL/GenBank/DDBJ databases">
        <title>Sphingomonas hominis sp. nov., a member of the Sphingomonas, isolated from the hair of a 22-year-old girl.</title>
        <authorList>
            <person name="Zhang D.-F."/>
            <person name="Cui X.-W."/>
        </authorList>
    </citation>
    <scope>NUCLEOTIDE SEQUENCE [LARGE SCALE GENOMIC DNA]</scope>
    <source>
        <strain evidence="3 4">HHU CXW</strain>
    </source>
</reference>
<comment type="caution">
    <text evidence="3">The sequence shown here is derived from an EMBL/GenBank/DDBJ whole genome shotgun (WGS) entry which is preliminary data.</text>
</comment>
<dbReference type="Proteomes" id="UP000621447">
    <property type="component" value="Unassembled WGS sequence"/>
</dbReference>
<dbReference type="SUPFAM" id="SSF56672">
    <property type="entry name" value="DNA/RNA polymerases"/>
    <property type="match status" value="1"/>
</dbReference>
<protein>
    <submittedName>
        <fullName evidence="3">RNA-dependent DNA polymerase</fullName>
    </submittedName>
</protein>
<dbReference type="PROSITE" id="PS50878">
    <property type="entry name" value="RT_POL"/>
    <property type="match status" value="1"/>
</dbReference>
<sequence length="624" mass="71043">MQPCAALKRLESLGTIALTGKRVNGVFRLLLSRSLWVEALGRIQQNRGAETPGIDREAVTDLDESRIDAVIAQLSAGTYRPQPVRRVHIPKTNGKTRPLGIPTATDRLVQEVVRMILNEVYEPIFSDRSHGFRRGRSCHTALDHVRKTWKGVKWLIEVDVEGYFDNISHEKLLSLLERRIDDRRFTALISAMLKAGYLEQQRFHETYSGTPQGGIVSPLLANVYLHELDHYVEGLVAGFDKGAQRRKSAEYRHLQRRSEYARKRVAALRDKGQVDEIQPWLDRIKETLAAMRKLPATDPFDPDFRRLRYVRYADDFLLGVIGSRAEAEEIKAAIEGFLASELELRTSPLKSGIREARKGARFLGYDVRTRTASDRLVKQRARTGIVAVKRTVTDQIQLLVPRDKVQSFSQRHGYGQFDLGRAVHRPGLLHMDDAEIVKVYNAELRGFANYYALAVDVKGALNKLEFLWRGSLFKTLAHKHRTSLMASLRRLRVGPGRYVVRIGVGRDEKRRIAVWRLAELDRRPVFWPSVDNTPRTEALRLSRTNLTDRVLAQACSACGGTDGPFHLHHSNPVRRMRDGPVFRRLHAERARKTRPLCAPCHQLLHAGKLPDFRSTVPGAESRMQ</sequence>
<dbReference type="InterPro" id="IPR024937">
    <property type="entry name" value="Domain_X"/>
</dbReference>
<evidence type="ECO:0000256" key="1">
    <source>
        <dbReference type="ARBA" id="ARBA00034120"/>
    </source>
</evidence>
<feature type="domain" description="Reverse transcriptase" evidence="2">
    <location>
        <begin position="70"/>
        <end position="367"/>
    </location>
</feature>
<dbReference type="InterPro" id="IPR051083">
    <property type="entry name" value="GrpII_Intron_Splice-Mob/Def"/>
</dbReference>
<dbReference type="InterPro" id="IPR043502">
    <property type="entry name" value="DNA/RNA_pol_sf"/>
</dbReference>
<evidence type="ECO:0000259" key="2">
    <source>
        <dbReference type="PROSITE" id="PS50878"/>
    </source>
</evidence>
<gene>
    <name evidence="3" type="ORF">HRV97_15580</name>
</gene>
<evidence type="ECO:0000313" key="3">
    <source>
        <dbReference type="EMBL" id="NTS66572.1"/>
    </source>
</evidence>
<keyword evidence="4" id="KW-1185">Reference proteome</keyword>
<comment type="similarity">
    <text evidence="1">Belongs to the bacterial reverse transcriptase family.</text>
</comment>
<accession>A0ABX2JQ55</accession>